<dbReference type="InterPro" id="IPR000835">
    <property type="entry name" value="HTH_MarR-typ"/>
</dbReference>
<dbReference type="GO" id="GO:0006950">
    <property type="term" value="P:response to stress"/>
    <property type="evidence" value="ECO:0007669"/>
    <property type="project" value="TreeGrafter"/>
</dbReference>
<evidence type="ECO:0000259" key="1">
    <source>
        <dbReference type="PROSITE" id="PS50995"/>
    </source>
</evidence>
<dbReference type="Pfam" id="PF01047">
    <property type="entry name" value="MarR"/>
    <property type="match status" value="1"/>
</dbReference>
<dbReference type="GO" id="GO:0003700">
    <property type="term" value="F:DNA-binding transcription factor activity"/>
    <property type="evidence" value="ECO:0007669"/>
    <property type="project" value="InterPro"/>
</dbReference>
<comment type="caution">
    <text evidence="2">The sequence shown here is derived from an EMBL/GenBank/DDBJ whole genome shotgun (WGS) entry which is preliminary data.</text>
</comment>
<dbReference type="SUPFAM" id="SSF46785">
    <property type="entry name" value="Winged helix' DNA-binding domain"/>
    <property type="match status" value="1"/>
</dbReference>
<gene>
    <name evidence="2" type="ORF">Aru02nite_63200</name>
</gene>
<accession>A0A8J3J440</accession>
<dbReference type="Gene3D" id="1.10.10.10">
    <property type="entry name" value="Winged helix-like DNA-binding domain superfamily/Winged helix DNA-binding domain"/>
    <property type="match status" value="1"/>
</dbReference>
<name>A0A8J3J440_9ACTN</name>
<evidence type="ECO:0000313" key="3">
    <source>
        <dbReference type="Proteomes" id="UP000612808"/>
    </source>
</evidence>
<dbReference type="PRINTS" id="PR00598">
    <property type="entry name" value="HTHMARR"/>
</dbReference>
<dbReference type="PANTHER" id="PTHR33164:SF104">
    <property type="entry name" value="TRANSCRIPTIONAL REGULATORY PROTEIN"/>
    <property type="match status" value="1"/>
</dbReference>
<dbReference type="InterPro" id="IPR039422">
    <property type="entry name" value="MarR/SlyA-like"/>
</dbReference>
<dbReference type="EMBL" id="BOMB01000042">
    <property type="protein sequence ID" value="GID15431.1"/>
    <property type="molecule type" value="Genomic_DNA"/>
</dbReference>
<dbReference type="SMART" id="SM00347">
    <property type="entry name" value="HTH_MARR"/>
    <property type="match status" value="1"/>
</dbReference>
<dbReference type="InterPro" id="IPR036388">
    <property type="entry name" value="WH-like_DNA-bd_sf"/>
</dbReference>
<organism evidence="2 3">
    <name type="scientific">Actinocatenispora rupis</name>
    <dbReference type="NCBI Taxonomy" id="519421"/>
    <lineage>
        <taxon>Bacteria</taxon>
        <taxon>Bacillati</taxon>
        <taxon>Actinomycetota</taxon>
        <taxon>Actinomycetes</taxon>
        <taxon>Micromonosporales</taxon>
        <taxon>Micromonosporaceae</taxon>
        <taxon>Actinocatenispora</taxon>
    </lineage>
</organism>
<dbReference type="AlphaFoldDB" id="A0A8J3J440"/>
<dbReference type="Proteomes" id="UP000612808">
    <property type="component" value="Unassembled WGS sequence"/>
</dbReference>
<sequence>MAKFRLDYDDAMPPEDWTDRHVARWRDHWSGIAYDDEVEGIVTRIGRIARYLDRTVKDAAAASDLQESEYKTLHVLMIRDTPGSASPTELAEDLRISGAGMTGRLDALEKKGWIKRVSAIDDRRRVIIQITPKGTEIWRGAMGNRGTAEDELVSSLSARDRASLNRILKKLTVYIESLDT</sequence>
<protein>
    <submittedName>
        <fullName evidence="2">MarR family transcriptional regulator</fullName>
    </submittedName>
</protein>
<dbReference type="PROSITE" id="PS50995">
    <property type="entry name" value="HTH_MARR_2"/>
    <property type="match status" value="1"/>
</dbReference>
<reference evidence="2" key="1">
    <citation type="submission" date="2021-01" db="EMBL/GenBank/DDBJ databases">
        <title>Whole genome shotgun sequence of Actinocatenispora rupis NBRC 107355.</title>
        <authorList>
            <person name="Komaki H."/>
            <person name="Tamura T."/>
        </authorList>
    </citation>
    <scope>NUCLEOTIDE SEQUENCE</scope>
    <source>
        <strain evidence="2">NBRC 107355</strain>
    </source>
</reference>
<dbReference type="InterPro" id="IPR036390">
    <property type="entry name" value="WH_DNA-bd_sf"/>
</dbReference>
<proteinExistence type="predicted"/>
<dbReference type="PANTHER" id="PTHR33164">
    <property type="entry name" value="TRANSCRIPTIONAL REGULATOR, MARR FAMILY"/>
    <property type="match status" value="1"/>
</dbReference>
<feature type="domain" description="HTH marR-type" evidence="1">
    <location>
        <begin position="38"/>
        <end position="173"/>
    </location>
</feature>
<evidence type="ECO:0000313" key="2">
    <source>
        <dbReference type="EMBL" id="GID15431.1"/>
    </source>
</evidence>
<keyword evidence="3" id="KW-1185">Reference proteome</keyword>